<keyword evidence="3" id="KW-1185">Reference proteome</keyword>
<evidence type="ECO:0000313" key="3">
    <source>
        <dbReference type="Proteomes" id="UP001516400"/>
    </source>
</evidence>
<gene>
    <name evidence="2" type="ORF">HHI36_000496</name>
</gene>
<evidence type="ECO:0000313" key="2">
    <source>
        <dbReference type="EMBL" id="KAL3285982.1"/>
    </source>
</evidence>
<dbReference type="Proteomes" id="UP001516400">
    <property type="component" value="Unassembled WGS sequence"/>
</dbReference>
<evidence type="ECO:0000256" key="1">
    <source>
        <dbReference type="SAM" id="MobiDB-lite"/>
    </source>
</evidence>
<sequence>MNNNPGDSMKIYNIGELVGTAFPEAFTPKNIVSGFQKTGMCPFNPNIFTDDDFLRSPATDRPMNESRNGIENPSIKELDGPSTSRAEIAQRTKETSPSSSVLQPASASNSSKYPSDNLSLVTPEDTQPYHKLATSLKIKIGGRKTRKSLIVTDTPVKLAIEEEQTARRERGQKLLSRKCWQKNKISRKIFQNKILKRSEKMIPIVKVLFKMMKMNLAQKRSLKKK</sequence>
<accession>A0ABD2P4U8</accession>
<comment type="caution">
    <text evidence="2">The sequence shown here is derived from an EMBL/GenBank/DDBJ whole genome shotgun (WGS) entry which is preliminary data.</text>
</comment>
<reference evidence="2 3" key="1">
    <citation type="journal article" date="2021" name="BMC Biol.">
        <title>Horizontally acquired antibacterial genes associated with adaptive radiation of ladybird beetles.</title>
        <authorList>
            <person name="Li H.S."/>
            <person name="Tang X.F."/>
            <person name="Huang Y.H."/>
            <person name="Xu Z.Y."/>
            <person name="Chen M.L."/>
            <person name="Du X.Y."/>
            <person name="Qiu B.Y."/>
            <person name="Chen P.T."/>
            <person name="Zhang W."/>
            <person name="Slipinski A."/>
            <person name="Escalona H.E."/>
            <person name="Waterhouse R.M."/>
            <person name="Zwick A."/>
            <person name="Pang H."/>
        </authorList>
    </citation>
    <scope>NUCLEOTIDE SEQUENCE [LARGE SCALE GENOMIC DNA]</scope>
    <source>
        <strain evidence="2">SYSU2018</strain>
    </source>
</reference>
<dbReference type="AlphaFoldDB" id="A0ABD2P4U8"/>
<organism evidence="2 3">
    <name type="scientific">Cryptolaemus montrouzieri</name>
    <dbReference type="NCBI Taxonomy" id="559131"/>
    <lineage>
        <taxon>Eukaryota</taxon>
        <taxon>Metazoa</taxon>
        <taxon>Ecdysozoa</taxon>
        <taxon>Arthropoda</taxon>
        <taxon>Hexapoda</taxon>
        <taxon>Insecta</taxon>
        <taxon>Pterygota</taxon>
        <taxon>Neoptera</taxon>
        <taxon>Endopterygota</taxon>
        <taxon>Coleoptera</taxon>
        <taxon>Polyphaga</taxon>
        <taxon>Cucujiformia</taxon>
        <taxon>Coccinelloidea</taxon>
        <taxon>Coccinellidae</taxon>
        <taxon>Scymninae</taxon>
        <taxon>Scymnini</taxon>
        <taxon>Cryptolaemus</taxon>
    </lineage>
</organism>
<feature type="compositionally biased region" description="Polar residues" evidence="1">
    <location>
        <begin position="95"/>
        <end position="120"/>
    </location>
</feature>
<dbReference type="EMBL" id="JABFTP020000185">
    <property type="protein sequence ID" value="KAL3285982.1"/>
    <property type="molecule type" value="Genomic_DNA"/>
</dbReference>
<feature type="region of interest" description="Disordered" evidence="1">
    <location>
        <begin position="49"/>
        <end position="123"/>
    </location>
</feature>
<name>A0ABD2P4U8_9CUCU</name>
<protein>
    <submittedName>
        <fullName evidence="2">Uncharacterized protein</fullName>
    </submittedName>
</protein>
<proteinExistence type="predicted"/>